<proteinExistence type="predicted"/>
<feature type="region of interest" description="Disordered" evidence="1">
    <location>
        <begin position="35"/>
        <end position="107"/>
    </location>
</feature>
<dbReference type="AlphaFoldDB" id="A0A9P6LN04"/>
<dbReference type="Proteomes" id="UP000781932">
    <property type="component" value="Unassembled WGS sequence"/>
</dbReference>
<reference evidence="2" key="2">
    <citation type="submission" date="2020-11" db="EMBL/GenBank/DDBJ databases">
        <title>Whole genome sequencing of Colletotrichum sp.</title>
        <authorList>
            <person name="Li H."/>
        </authorList>
    </citation>
    <scope>NUCLEOTIDE SEQUENCE</scope>
    <source>
        <strain evidence="2">CkLH20</strain>
    </source>
</reference>
<reference evidence="2" key="1">
    <citation type="submission" date="2020-03" db="EMBL/GenBank/DDBJ databases">
        <authorList>
            <person name="He L."/>
        </authorList>
    </citation>
    <scope>NUCLEOTIDE SEQUENCE</scope>
    <source>
        <strain evidence="2">CkLH20</strain>
    </source>
</reference>
<name>A0A9P6LN04_9PEZI</name>
<protein>
    <submittedName>
        <fullName evidence="2">Uncharacterized protein</fullName>
    </submittedName>
</protein>
<evidence type="ECO:0000313" key="3">
    <source>
        <dbReference type="Proteomes" id="UP000781932"/>
    </source>
</evidence>
<accession>A0A9P6LN04</accession>
<feature type="compositionally biased region" description="Basic and acidic residues" evidence="1">
    <location>
        <begin position="70"/>
        <end position="83"/>
    </location>
</feature>
<evidence type="ECO:0000256" key="1">
    <source>
        <dbReference type="SAM" id="MobiDB-lite"/>
    </source>
</evidence>
<dbReference type="GeneID" id="62159026"/>
<gene>
    <name evidence="2" type="ORF">CkaCkLH20_03233</name>
</gene>
<dbReference type="RefSeq" id="XP_038748461.1">
    <property type="nucleotide sequence ID" value="XM_038885952.1"/>
</dbReference>
<organism evidence="2 3">
    <name type="scientific">Colletotrichum karsti</name>
    <dbReference type="NCBI Taxonomy" id="1095194"/>
    <lineage>
        <taxon>Eukaryota</taxon>
        <taxon>Fungi</taxon>
        <taxon>Dikarya</taxon>
        <taxon>Ascomycota</taxon>
        <taxon>Pezizomycotina</taxon>
        <taxon>Sordariomycetes</taxon>
        <taxon>Hypocreomycetidae</taxon>
        <taxon>Glomerellales</taxon>
        <taxon>Glomerellaceae</taxon>
        <taxon>Colletotrichum</taxon>
        <taxon>Colletotrichum boninense species complex</taxon>
    </lineage>
</organism>
<keyword evidence="3" id="KW-1185">Reference proteome</keyword>
<sequence length="107" mass="12359">MPGLEKRALEEHLKAMFPRHHFIRVRHRNGIEFLRTTNTTTDESDWSQMERGDEEQRDSQENITNVKGTTTDEKQGDVAHAGEDEQDEGEKAEDEKMRNAYLSGLSN</sequence>
<evidence type="ECO:0000313" key="2">
    <source>
        <dbReference type="EMBL" id="KAF9879000.1"/>
    </source>
</evidence>
<comment type="caution">
    <text evidence="2">The sequence shown here is derived from an EMBL/GenBank/DDBJ whole genome shotgun (WGS) entry which is preliminary data.</text>
</comment>
<dbReference type="EMBL" id="JAATWM020000008">
    <property type="protein sequence ID" value="KAF9879000.1"/>
    <property type="molecule type" value="Genomic_DNA"/>
</dbReference>